<dbReference type="AlphaFoldDB" id="A0A182KF29"/>
<dbReference type="Pfam" id="PF26034">
    <property type="entry name" value="PHAT_SMAUG"/>
    <property type="match status" value="1"/>
</dbReference>
<dbReference type="FunFam" id="1.10.150.50:FF:000076">
    <property type="entry name" value="Smg, isoform B"/>
    <property type="match status" value="1"/>
</dbReference>
<keyword evidence="8" id="KW-0810">Translation regulation</keyword>
<feature type="region of interest" description="Disordered" evidence="10">
    <location>
        <begin position="460"/>
        <end position="479"/>
    </location>
</feature>
<dbReference type="InterPro" id="IPR016024">
    <property type="entry name" value="ARM-type_fold"/>
</dbReference>
<feature type="region of interest" description="Disordered" evidence="10">
    <location>
        <begin position="977"/>
        <end position="1034"/>
    </location>
</feature>
<dbReference type="InterPro" id="IPR001660">
    <property type="entry name" value="SAM"/>
</dbReference>
<feature type="region of interest" description="Disordered" evidence="10">
    <location>
        <begin position="108"/>
        <end position="129"/>
    </location>
</feature>
<dbReference type="Pfam" id="PF00536">
    <property type="entry name" value="SAM_1"/>
    <property type="match status" value="1"/>
</dbReference>
<dbReference type="SMART" id="SM00454">
    <property type="entry name" value="SAM"/>
    <property type="match status" value="1"/>
</dbReference>
<dbReference type="Proteomes" id="UP000075881">
    <property type="component" value="Unassembled WGS sequence"/>
</dbReference>
<evidence type="ECO:0000313" key="12">
    <source>
        <dbReference type="EnsemblMetazoa" id="ACHR009368-PA"/>
    </source>
</evidence>
<dbReference type="InterPro" id="IPR058599">
    <property type="entry name" value="PHAT_Smg/ZCCHC2-like"/>
</dbReference>
<evidence type="ECO:0000256" key="3">
    <source>
        <dbReference type="ARBA" id="ARBA00018651"/>
    </source>
</evidence>
<feature type="region of interest" description="Disordered" evidence="10">
    <location>
        <begin position="522"/>
        <end position="549"/>
    </location>
</feature>
<keyword evidence="4" id="KW-0217">Developmental protein</keyword>
<dbReference type="GO" id="GO:0003729">
    <property type="term" value="F:mRNA binding"/>
    <property type="evidence" value="ECO:0007669"/>
    <property type="project" value="TreeGrafter"/>
</dbReference>
<dbReference type="PANTHER" id="PTHR12515">
    <property type="entry name" value="STERILE ALPHA MOTIF DOMAIN CONTAINING PROTEIN 4-RELATED"/>
    <property type="match status" value="1"/>
</dbReference>
<dbReference type="GO" id="GO:0000932">
    <property type="term" value="C:P-body"/>
    <property type="evidence" value="ECO:0007669"/>
    <property type="project" value="TreeGrafter"/>
</dbReference>
<sequence>MKYPGGNPSTMFCEQVGTVTSLFEQWNDCERTVVLYALLKRVPFVNLKFLQVSIDYNLAQNYSTQVKLQQLETKANSTALLGKLVQRYYQLSGHSSAAASLLIGGTQLNNNNNSNSVNNNLKATGTDSSPPSLYELLKKASPQTADVAAILKESPVISATTLTPSTTTAAITPGHNQPKGDGHERQQQQQQQLQREPETKEDILKDILMYLPLLAPGNDEAKSLYMSLIPAAVDDACRQLVPTEIVQQTLSYLLIHPAITNDDRRVLSHWLRYLEDFISTSYLPPATTAPVAKGRNYFNVPQVSTNGTSSSSSINSSGTTVPGGANPHVQYLSTTTSSSNGAGGLGVANSWTNGVSAPGSQIVPGAVLSSAVHHHPQPHHHQHQTSGSVLSKSQQSLNHTTTTGSTTVLSGGNSNSSNSHINNSSSSSTSSSSSSTNSSSSCLDSAASQLLKATPSPRLLAAPSQQQPPEWAEQHHHNAEDGKAVNEFSKTIGQSLLGSSQSLLASTTTGNGVINVSLPLHNAQHQQQQSQRPTVSGGGPPNKSASCDTTHHHDLMAATESLLYDSTDEDHISFSKNGTEIFDYDCDFDNEDEFNYLARNAAAIRAAEAAANSAVPPAFSANATAPAGSGVPGAAGTGHGVAGSKKLVSFNSNVNDFLRVPPLLTNFGQHNNLLSSHSGGTHGGGGLLDFELDTSLMKTRRSNSLTTPSTLSALGVGGELNAQQKQNSECLSAENLSNLQLLQNKPRSFSLTMESPRSSLASSGSDTQLDDYKQGSGLMKLYGGQPNIGMSSIAHWLKSLRLHKYVWLFSNLTYEKMLGITEEYLQSLGVTKGARHKLAICIQKLKERFGTLLQLEKDLIGGQKAQLGTVLEELTNIVLTPMKPIAMDQTEDIAGQFVKVLDLVGSIIVMRPICNQQDEEYLNIFLWIIERALHNDAFIAHSAQLKDHKYKVSKIKMQIAPKSGGHFVKSVNVAGPGMNKPRWSTNNKHKPVNVNESQAKSHRKSSVPYFVPPSHLTAGQQGSQTHSHLQSAQSPQIMAAHQYFHHGGTGGTSSNSGNTANYNKSSSYPSFASTLHSGSGAGVGGVGGGTGSTMKPMLSNNPSIQQTNQHLQQQQQQQHPHKQSTQPPTLQPPAMQHPNFMFHRHSLSNITHHHHNANPLVPPPAILLNSLGSVPAENRNTGAKLVDGGSVKGGTAMKQHSAAGMSTGEQALQSDGGSNSGNHNSSIVDINSRLEFLCRQMTEQAIN</sequence>
<dbReference type="EnsemblMetazoa" id="ACHR009368-RA">
    <property type="protein sequence ID" value="ACHR009368-PA"/>
    <property type="gene ID" value="ACHR009368"/>
</dbReference>
<reference evidence="12" key="2">
    <citation type="submission" date="2020-05" db="UniProtKB">
        <authorList>
            <consortium name="EnsemblMetazoa"/>
        </authorList>
    </citation>
    <scope>IDENTIFICATION</scope>
    <source>
        <strain evidence="12">ACHKN1017</strain>
    </source>
</reference>
<dbReference type="InterPro" id="IPR050897">
    <property type="entry name" value="SMAUG/VTS1_RNA-bind"/>
</dbReference>
<evidence type="ECO:0000256" key="1">
    <source>
        <dbReference type="ARBA" id="ARBA00004496"/>
    </source>
</evidence>
<keyword evidence="5" id="KW-0963">Cytoplasm</keyword>
<feature type="region of interest" description="Disordered" evidence="10">
    <location>
        <begin position="303"/>
        <end position="339"/>
    </location>
</feature>
<reference evidence="13" key="1">
    <citation type="submission" date="2013-03" db="EMBL/GenBank/DDBJ databases">
        <title>The Genome Sequence of Anopheles christyi ACHKN1017.</title>
        <authorList>
            <consortium name="The Broad Institute Genomics Platform"/>
            <person name="Neafsey D.E."/>
            <person name="Besansky N."/>
            <person name="Walker B."/>
            <person name="Young S.K."/>
            <person name="Zeng Q."/>
            <person name="Gargeya S."/>
            <person name="Fitzgerald M."/>
            <person name="Haas B."/>
            <person name="Abouelleil A."/>
            <person name="Allen A.W."/>
            <person name="Alvarado L."/>
            <person name="Arachchi H.M."/>
            <person name="Berlin A.M."/>
            <person name="Chapman S.B."/>
            <person name="Gainer-Dewar J."/>
            <person name="Goldberg J."/>
            <person name="Griggs A."/>
            <person name="Gujja S."/>
            <person name="Hansen M."/>
            <person name="Howarth C."/>
            <person name="Imamovic A."/>
            <person name="Ireland A."/>
            <person name="Larimer J."/>
            <person name="McCowan C."/>
            <person name="Murphy C."/>
            <person name="Pearson M."/>
            <person name="Poon T.W."/>
            <person name="Priest M."/>
            <person name="Roberts A."/>
            <person name="Saif S."/>
            <person name="Shea T."/>
            <person name="Sisk P."/>
            <person name="Sykes S."/>
            <person name="Wortman J."/>
            <person name="Nusbaum C."/>
            <person name="Birren B."/>
        </authorList>
    </citation>
    <scope>NUCLEOTIDE SEQUENCE [LARGE SCALE GENOMIC DNA]</scope>
    <source>
        <strain evidence="13">ACHKN1017</strain>
    </source>
</reference>
<evidence type="ECO:0000256" key="4">
    <source>
        <dbReference type="ARBA" id="ARBA00022473"/>
    </source>
</evidence>
<evidence type="ECO:0000256" key="5">
    <source>
        <dbReference type="ARBA" id="ARBA00022490"/>
    </source>
</evidence>
<feature type="region of interest" description="Disordered" evidence="10">
    <location>
        <begin position="164"/>
        <end position="199"/>
    </location>
</feature>
<evidence type="ECO:0000313" key="13">
    <source>
        <dbReference type="Proteomes" id="UP000075881"/>
    </source>
</evidence>
<proteinExistence type="inferred from homology"/>
<keyword evidence="13" id="KW-1185">Reference proteome</keyword>
<dbReference type="SUPFAM" id="SSF48371">
    <property type="entry name" value="ARM repeat"/>
    <property type="match status" value="1"/>
</dbReference>
<feature type="domain" description="SAM" evidence="11">
    <location>
        <begin position="785"/>
        <end position="848"/>
    </location>
</feature>
<feature type="compositionally biased region" description="Low complexity" evidence="10">
    <location>
        <begin position="164"/>
        <end position="173"/>
    </location>
</feature>
<feature type="compositionally biased region" description="Low complexity" evidence="10">
    <location>
        <begin position="396"/>
        <end position="441"/>
    </location>
</feature>
<dbReference type="GO" id="GO:0030371">
    <property type="term" value="F:translation repressor activity"/>
    <property type="evidence" value="ECO:0007669"/>
    <property type="project" value="InterPro"/>
</dbReference>
<comment type="subcellular location">
    <subcellularLocation>
        <location evidence="1">Cytoplasm</location>
    </subcellularLocation>
</comment>
<dbReference type="GO" id="GO:0000289">
    <property type="term" value="P:nuclear-transcribed mRNA poly(A) tail shortening"/>
    <property type="evidence" value="ECO:0007669"/>
    <property type="project" value="TreeGrafter"/>
</dbReference>
<evidence type="ECO:0000256" key="7">
    <source>
        <dbReference type="ARBA" id="ARBA00022553"/>
    </source>
</evidence>
<feature type="compositionally biased region" description="Low complexity" evidence="10">
    <location>
        <begin position="1105"/>
        <end position="1128"/>
    </location>
</feature>
<dbReference type="CDD" id="cd09557">
    <property type="entry name" value="SAM_Smaug"/>
    <property type="match status" value="1"/>
</dbReference>
<keyword evidence="6" id="KW-0678">Repressor</keyword>
<feature type="compositionally biased region" description="Gly residues" evidence="10">
    <location>
        <begin position="1082"/>
        <end position="1091"/>
    </location>
</feature>
<evidence type="ECO:0000256" key="6">
    <source>
        <dbReference type="ARBA" id="ARBA00022491"/>
    </source>
</evidence>
<protein>
    <recommendedName>
        <fullName evidence="3">Protein Smaug</fullName>
    </recommendedName>
</protein>
<feature type="compositionally biased region" description="Low complexity" evidence="10">
    <location>
        <begin position="1214"/>
        <end position="1226"/>
    </location>
</feature>
<dbReference type="InterPro" id="IPR013761">
    <property type="entry name" value="SAM/pointed_sf"/>
</dbReference>
<evidence type="ECO:0000256" key="8">
    <source>
        <dbReference type="ARBA" id="ARBA00022845"/>
    </source>
</evidence>
<name>A0A182KF29_9DIPT</name>
<comment type="similarity">
    <text evidence="2">Belongs to the SMAUG family.</text>
</comment>
<feature type="compositionally biased region" description="Polar residues" evidence="10">
    <location>
        <begin position="385"/>
        <end position="395"/>
    </location>
</feature>
<dbReference type="Pfam" id="PF09246">
    <property type="entry name" value="PHAT"/>
    <property type="match status" value="1"/>
</dbReference>
<evidence type="ECO:0000256" key="10">
    <source>
        <dbReference type="SAM" id="MobiDB-lite"/>
    </source>
</evidence>
<organism evidence="12 13">
    <name type="scientific">Anopheles christyi</name>
    <dbReference type="NCBI Taxonomy" id="43041"/>
    <lineage>
        <taxon>Eukaryota</taxon>
        <taxon>Metazoa</taxon>
        <taxon>Ecdysozoa</taxon>
        <taxon>Arthropoda</taxon>
        <taxon>Hexapoda</taxon>
        <taxon>Insecta</taxon>
        <taxon>Pterygota</taxon>
        <taxon>Neoptera</taxon>
        <taxon>Endopterygota</taxon>
        <taxon>Diptera</taxon>
        <taxon>Nematocera</taxon>
        <taxon>Culicoidea</taxon>
        <taxon>Culicidae</taxon>
        <taxon>Anophelinae</taxon>
        <taxon>Anopheles</taxon>
    </lineage>
</organism>
<dbReference type="InterPro" id="IPR037634">
    <property type="entry name" value="Smaug_SAM"/>
</dbReference>
<evidence type="ECO:0000256" key="2">
    <source>
        <dbReference type="ARBA" id="ARBA00008232"/>
    </source>
</evidence>
<dbReference type="Gene3D" id="1.25.40.170">
    <property type="entry name" value="Smaug, PHAT domain"/>
    <property type="match status" value="1"/>
</dbReference>
<feature type="region of interest" description="Disordered" evidence="10">
    <location>
        <begin position="371"/>
        <end position="442"/>
    </location>
</feature>
<dbReference type="InterPro" id="IPR037093">
    <property type="entry name" value="PHAT_dom_sf"/>
</dbReference>
<accession>A0A182KF29</accession>
<feature type="compositionally biased region" description="Low complexity" evidence="10">
    <location>
        <begin position="108"/>
        <end position="120"/>
    </location>
</feature>
<dbReference type="GO" id="GO:0006355">
    <property type="term" value="P:regulation of DNA-templated transcription"/>
    <property type="evidence" value="ECO:0007669"/>
    <property type="project" value="InterPro"/>
</dbReference>
<dbReference type="PANTHER" id="PTHR12515:SF5">
    <property type="entry name" value="PROTEIN SMAUG"/>
    <property type="match status" value="1"/>
</dbReference>
<feature type="region of interest" description="Disordered" evidence="10">
    <location>
        <begin position="1183"/>
        <end position="1226"/>
    </location>
</feature>
<keyword evidence="7" id="KW-0597">Phosphoprotein</keyword>
<evidence type="ECO:0000259" key="11">
    <source>
        <dbReference type="SMART" id="SM00454"/>
    </source>
</evidence>
<evidence type="ECO:0000256" key="9">
    <source>
        <dbReference type="ARBA" id="ARBA00022884"/>
    </source>
</evidence>
<dbReference type="Gene3D" id="1.10.150.50">
    <property type="entry name" value="Transcription Factor, Ets-1"/>
    <property type="match status" value="1"/>
</dbReference>
<feature type="region of interest" description="Disordered" evidence="10">
    <location>
        <begin position="1082"/>
        <end position="1137"/>
    </location>
</feature>
<feature type="compositionally biased region" description="Polar residues" evidence="10">
    <location>
        <begin position="1017"/>
        <end position="1034"/>
    </location>
</feature>
<feature type="compositionally biased region" description="Low complexity" evidence="10">
    <location>
        <begin position="304"/>
        <end position="320"/>
    </location>
</feature>
<dbReference type="VEuPathDB" id="VectorBase:ACHR009368"/>
<dbReference type="InterPro" id="IPR015327">
    <property type="entry name" value="PHAT_dom"/>
</dbReference>
<feature type="compositionally biased region" description="Basic residues" evidence="10">
    <location>
        <begin position="372"/>
        <end position="383"/>
    </location>
</feature>
<keyword evidence="9" id="KW-0694">RNA-binding</keyword>
<dbReference type="SUPFAM" id="SSF47769">
    <property type="entry name" value="SAM/Pointed domain"/>
    <property type="match status" value="1"/>
</dbReference>
<dbReference type="STRING" id="43041.A0A182KF29"/>